<name>A0ABN2CEV6_9ACTN</name>
<gene>
    <name evidence="2" type="ORF">GCM10009827_093300</name>
</gene>
<dbReference type="Proteomes" id="UP001501470">
    <property type="component" value="Unassembled WGS sequence"/>
</dbReference>
<accession>A0ABN2CEV6</accession>
<feature type="compositionally biased region" description="Low complexity" evidence="1">
    <location>
        <begin position="35"/>
        <end position="58"/>
    </location>
</feature>
<evidence type="ECO:0000313" key="2">
    <source>
        <dbReference type="EMBL" id="GAA1557710.1"/>
    </source>
</evidence>
<evidence type="ECO:0000256" key="1">
    <source>
        <dbReference type="SAM" id="MobiDB-lite"/>
    </source>
</evidence>
<proteinExistence type="predicted"/>
<reference evidence="2 3" key="1">
    <citation type="journal article" date="2019" name="Int. J. Syst. Evol. Microbiol.">
        <title>The Global Catalogue of Microorganisms (GCM) 10K type strain sequencing project: providing services to taxonomists for standard genome sequencing and annotation.</title>
        <authorList>
            <consortium name="The Broad Institute Genomics Platform"/>
            <consortium name="The Broad Institute Genome Sequencing Center for Infectious Disease"/>
            <person name="Wu L."/>
            <person name="Ma J."/>
        </authorList>
    </citation>
    <scope>NUCLEOTIDE SEQUENCE [LARGE SCALE GENOMIC DNA]</scope>
    <source>
        <strain evidence="2 3">JCM 15933</strain>
    </source>
</reference>
<comment type="caution">
    <text evidence="2">The sequence shown here is derived from an EMBL/GenBank/DDBJ whole genome shotgun (WGS) entry which is preliminary data.</text>
</comment>
<organism evidence="2 3">
    <name type="scientific">Dactylosporangium maewongense</name>
    <dbReference type="NCBI Taxonomy" id="634393"/>
    <lineage>
        <taxon>Bacteria</taxon>
        <taxon>Bacillati</taxon>
        <taxon>Actinomycetota</taxon>
        <taxon>Actinomycetes</taxon>
        <taxon>Micromonosporales</taxon>
        <taxon>Micromonosporaceae</taxon>
        <taxon>Dactylosporangium</taxon>
    </lineage>
</organism>
<dbReference type="EMBL" id="BAAAQD010000026">
    <property type="protein sequence ID" value="GAA1557710.1"/>
    <property type="molecule type" value="Genomic_DNA"/>
</dbReference>
<keyword evidence="3" id="KW-1185">Reference proteome</keyword>
<feature type="region of interest" description="Disordered" evidence="1">
    <location>
        <begin position="1"/>
        <end position="68"/>
    </location>
</feature>
<feature type="compositionally biased region" description="Low complexity" evidence="1">
    <location>
        <begin position="9"/>
        <end position="21"/>
    </location>
</feature>
<sequence length="68" mass="6666">MDSQVSSDAAPPTLGAATGAAMEPGSTPATPRESPATPHETPAAPHETPAAPHGAPAELEGVRLDTDA</sequence>
<evidence type="ECO:0000313" key="3">
    <source>
        <dbReference type="Proteomes" id="UP001501470"/>
    </source>
</evidence>
<protein>
    <submittedName>
        <fullName evidence="2">Uncharacterized protein</fullName>
    </submittedName>
</protein>